<evidence type="ECO:0000256" key="1">
    <source>
        <dbReference type="ARBA" id="ARBA00023027"/>
    </source>
</evidence>
<proteinExistence type="predicted"/>
<keyword evidence="4" id="KW-1185">Reference proteome</keyword>
<accession>A0ABS8IH05</accession>
<dbReference type="EMBL" id="JAIVFQ010000076">
    <property type="protein sequence ID" value="MCC5603393.1"/>
    <property type="molecule type" value="Genomic_DNA"/>
</dbReference>
<gene>
    <name evidence="3" type="ORF">LC586_30460</name>
</gene>
<dbReference type="Pfam" id="PF02737">
    <property type="entry name" value="3HCDH_N"/>
    <property type="match status" value="1"/>
</dbReference>
<reference evidence="3 4" key="1">
    <citation type="journal article" date="2021" name="Microorganisms">
        <title>Genome Evolution of Filamentous Cyanobacterium Nostoc Species: From Facultative Symbiosis to Free Living.</title>
        <authorList>
            <person name="Huo D."/>
            <person name="Li H."/>
            <person name="Cai F."/>
            <person name="Guo X."/>
            <person name="Qiao Z."/>
            <person name="Wang W."/>
            <person name="Yu G."/>
            <person name="Li R."/>
        </authorList>
    </citation>
    <scope>NUCLEOTIDE SEQUENCE [LARGE SCALE GENOMIC DNA]</scope>
    <source>
        <strain evidence="3 4">CHAB 5714</strain>
    </source>
</reference>
<evidence type="ECO:0000313" key="3">
    <source>
        <dbReference type="EMBL" id="MCC5603393.1"/>
    </source>
</evidence>
<evidence type="ECO:0000313" key="4">
    <source>
        <dbReference type="Proteomes" id="UP001199525"/>
    </source>
</evidence>
<dbReference type="InterPro" id="IPR036291">
    <property type="entry name" value="NAD(P)-bd_dom_sf"/>
</dbReference>
<dbReference type="RefSeq" id="WP_229488999.1">
    <property type="nucleotide sequence ID" value="NZ_JAIVFQ010000076.1"/>
</dbReference>
<dbReference type="Proteomes" id="UP001199525">
    <property type="component" value="Unassembled WGS sequence"/>
</dbReference>
<protein>
    <submittedName>
        <fullName evidence="3">NAD-binding protein</fullName>
    </submittedName>
</protein>
<sequence>MNIKMVGVIGAGVMGIGVAQNLAQTDHQVLLVDTSENILDKAKQEIRNNIRFQGFFKKGEREGSPDDIIAKIGLISELFLKLQAFYISFLI</sequence>
<name>A0ABS8IH05_9NOSO</name>
<comment type="caution">
    <text evidence="3">The sequence shown here is derived from an EMBL/GenBank/DDBJ whole genome shotgun (WGS) entry which is preliminary data.</text>
</comment>
<keyword evidence="1" id="KW-0520">NAD</keyword>
<dbReference type="PANTHER" id="PTHR43561:SF3">
    <property type="entry name" value="HYDROXYACYL-COENZYME A DEHYDROGENASE, MITOCHONDRIAL"/>
    <property type="match status" value="1"/>
</dbReference>
<dbReference type="Gene3D" id="3.40.50.720">
    <property type="entry name" value="NAD(P)-binding Rossmann-like Domain"/>
    <property type="match status" value="1"/>
</dbReference>
<organism evidence="3 4">
    <name type="scientific">Nostoc favosum CHAB5714</name>
    <dbReference type="NCBI Taxonomy" id="2780399"/>
    <lineage>
        <taxon>Bacteria</taxon>
        <taxon>Bacillati</taxon>
        <taxon>Cyanobacteriota</taxon>
        <taxon>Cyanophyceae</taxon>
        <taxon>Nostocales</taxon>
        <taxon>Nostocaceae</taxon>
        <taxon>Nostoc</taxon>
        <taxon>Nostoc favosum</taxon>
    </lineage>
</organism>
<evidence type="ECO:0000259" key="2">
    <source>
        <dbReference type="Pfam" id="PF02737"/>
    </source>
</evidence>
<dbReference type="InterPro" id="IPR052242">
    <property type="entry name" value="Mito_3-hydroxyacyl-CoA_DH"/>
</dbReference>
<dbReference type="InterPro" id="IPR006176">
    <property type="entry name" value="3-OHacyl-CoA_DH_NAD-bd"/>
</dbReference>
<feature type="domain" description="3-hydroxyacyl-CoA dehydrogenase NAD binding" evidence="2">
    <location>
        <begin position="6"/>
        <end position="74"/>
    </location>
</feature>
<dbReference type="PANTHER" id="PTHR43561">
    <property type="match status" value="1"/>
</dbReference>
<dbReference type="SUPFAM" id="SSF51735">
    <property type="entry name" value="NAD(P)-binding Rossmann-fold domains"/>
    <property type="match status" value="1"/>
</dbReference>